<dbReference type="AlphaFoldDB" id="A0A383D6S5"/>
<accession>A0A383D6S5</accession>
<protein>
    <submittedName>
        <fullName evidence="1">Uncharacterized protein</fullName>
    </submittedName>
</protein>
<organism evidence="1">
    <name type="scientific">marine metagenome</name>
    <dbReference type="NCBI Taxonomy" id="408172"/>
    <lineage>
        <taxon>unclassified sequences</taxon>
        <taxon>metagenomes</taxon>
        <taxon>ecological metagenomes</taxon>
    </lineage>
</organism>
<proteinExistence type="predicted"/>
<dbReference type="EMBL" id="UINC01214844">
    <property type="protein sequence ID" value="SVE40257.1"/>
    <property type="molecule type" value="Genomic_DNA"/>
</dbReference>
<evidence type="ECO:0000313" key="1">
    <source>
        <dbReference type="EMBL" id="SVE40257.1"/>
    </source>
</evidence>
<gene>
    <name evidence="1" type="ORF">METZ01_LOCUS493111</name>
</gene>
<name>A0A383D6S5_9ZZZZ</name>
<reference evidence="1" key="1">
    <citation type="submission" date="2018-05" db="EMBL/GenBank/DDBJ databases">
        <authorList>
            <person name="Lanie J.A."/>
            <person name="Ng W.-L."/>
            <person name="Kazmierczak K.M."/>
            <person name="Andrzejewski T.M."/>
            <person name="Davidsen T.M."/>
            <person name="Wayne K.J."/>
            <person name="Tettelin H."/>
            <person name="Glass J.I."/>
            <person name="Rusch D."/>
            <person name="Podicherti R."/>
            <person name="Tsui H.-C.T."/>
            <person name="Winkler M.E."/>
        </authorList>
    </citation>
    <scope>NUCLEOTIDE SEQUENCE</scope>
</reference>
<sequence length="73" mass="8262">MKIFVTLNNLGAILDVYYAVLKDGTVAVKGSLDSDFIMFITKSQFKQLIEMAREKEADVSTANFVLQRNEFSH</sequence>